<dbReference type="PANTHER" id="PTHR12428:SF65">
    <property type="entry name" value="CYTOCHROME C OXIDASE ASSEMBLY PROTEIN COX18, MITOCHONDRIAL"/>
    <property type="match status" value="1"/>
</dbReference>
<sequence>MKRFENILKKIGPLPLILAAVALVIIVIASASFHGHVASNGLWGAIVAAFTSAILGSAAWFGNNYGMGIIIFTILIRFLILPLMVYQVHSMMKMQGVQPALKALQAKYPGKDTESRQLMMAEQQALYKEAGVNPFASLLPLIVQMPVLIALYQAIYTSPVLKSGKFLWLQLGSHDPYYVLPILAAVFTFASSWLSMQSTPEQNGMTKAMPYIFPVVIFFSAIAVPSALSLYWVVGNVFQTIQTFFLQNPFKIRRERELLKQKERELQRKIKKAKRGTRR</sequence>
<dbReference type="Pfam" id="PF02096">
    <property type="entry name" value="60KD_IMP"/>
    <property type="match status" value="1"/>
</dbReference>
<dbReference type="GO" id="GO:0005886">
    <property type="term" value="C:plasma membrane"/>
    <property type="evidence" value="ECO:0007669"/>
    <property type="project" value="UniProtKB-SubCell"/>
</dbReference>
<name>A0A0Q0YF52_LEULA</name>
<feature type="transmembrane region" description="Helical" evidence="12">
    <location>
        <begin position="12"/>
        <end position="33"/>
    </location>
</feature>
<keyword evidence="4 12" id="KW-0812">Transmembrane</keyword>
<evidence type="ECO:0000256" key="6">
    <source>
        <dbReference type="ARBA" id="ARBA00022927"/>
    </source>
</evidence>
<keyword evidence="7 12" id="KW-1133">Transmembrane helix</keyword>
<dbReference type="KEGG" id="llf:BCR17_03985"/>
<comment type="subcellular location">
    <subcellularLocation>
        <location evidence="1 12">Cell membrane</location>
        <topology evidence="1 12">Multi-pass membrane protein</topology>
    </subcellularLocation>
</comment>
<evidence type="ECO:0000256" key="7">
    <source>
        <dbReference type="ARBA" id="ARBA00022989"/>
    </source>
</evidence>
<evidence type="ECO:0000256" key="8">
    <source>
        <dbReference type="ARBA" id="ARBA00023136"/>
    </source>
</evidence>
<dbReference type="CDD" id="cd20070">
    <property type="entry name" value="5TM_YidC_Alb3"/>
    <property type="match status" value="1"/>
</dbReference>
<keyword evidence="2 12" id="KW-0813">Transport</keyword>
<comment type="similarity">
    <text evidence="12">Belongs to the OXA1/ALB3/YidC family. Type 2 subfamily.</text>
</comment>
<organism evidence="13 14">
    <name type="scientific">Leuconostoc lactis</name>
    <dbReference type="NCBI Taxonomy" id="1246"/>
    <lineage>
        <taxon>Bacteria</taxon>
        <taxon>Bacillati</taxon>
        <taxon>Bacillota</taxon>
        <taxon>Bacilli</taxon>
        <taxon>Lactobacillales</taxon>
        <taxon>Lactobacillaceae</taxon>
        <taxon>Leuconostoc</taxon>
    </lineage>
</organism>
<dbReference type="PRINTS" id="PR00701">
    <property type="entry name" value="60KDINNERMP"/>
</dbReference>
<dbReference type="OrthoDB" id="9780552at2"/>
<feature type="transmembrane region" description="Helical" evidence="12">
    <location>
        <begin position="40"/>
        <end position="61"/>
    </location>
</feature>
<protein>
    <recommendedName>
        <fullName evidence="12">Membrane protein insertase YidC</fullName>
    </recommendedName>
    <alternativeName>
        <fullName evidence="12">Foldase YidC</fullName>
    </alternativeName>
    <alternativeName>
        <fullName evidence="12">Membrane integrase YidC</fullName>
    </alternativeName>
    <alternativeName>
        <fullName evidence="12">Membrane protein YidC</fullName>
    </alternativeName>
</protein>
<accession>A0A0Q0YF52</accession>
<dbReference type="eggNOG" id="COG0706">
    <property type="taxonomic scope" value="Bacteria"/>
</dbReference>
<keyword evidence="9" id="KW-0564">Palmitate</keyword>
<proteinExistence type="inferred from homology"/>
<evidence type="ECO:0000256" key="10">
    <source>
        <dbReference type="ARBA" id="ARBA00023186"/>
    </source>
</evidence>
<dbReference type="InterPro" id="IPR047196">
    <property type="entry name" value="YidC_ALB_C"/>
</dbReference>
<dbReference type="InterPro" id="IPR001708">
    <property type="entry name" value="YidC/ALB3/OXA1/COX18"/>
</dbReference>
<keyword evidence="8 12" id="KW-0472">Membrane</keyword>
<keyword evidence="14" id="KW-1185">Reference proteome</keyword>
<evidence type="ECO:0000256" key="4">
    <source>
        <dbReference type="ARBA" id="ARBA00022692"/>
    </source>
</evidence>
<comment type="function">
    <text evidence="12">Required for the insertion and/or proper folding and/or complex formation of integral membrane proteins into the membrane. Involved in integration of membrane proteins that insert both dependently and independently of the Sec translocase complex, as well as at least some lipoproteins.</text>
</comment>
<evidence type="ECO:0000256" key="3">
    <source>
        <dbReference type="ARBA" id="ARBA00022475"/>
    </source>
</evidence>
<evidence type="ECO:0000256" key="9">
    <source>
        <dbReference type="ARBA" id="ARBA00023139"/>
    </source>
</evidence>
<evidence type="ECO:0000313" key="13">
    <source>
        <dbReference type="EMBL" id="QEA43797.1"/>
    </source>
</evidence>
<evidence type="ECO:0000256" key="1">
    <source>
        <dbReference type="ARBA" id="ARBA00004651"/>
    </source>
</evidence>
<dbReference type="InterPro" id="IPR023060">
    <property type="entry name" value="YidC/YidC1/YidC2_Firmicutes"/>
</dbReference>
<dbReference type="GO" id="GO:0015031">
    <property type="term" value="P:protein transport"/>
    <property type="evidence" value="ECO:0007669"/>
    <property type="project" value="UniProtKB-KW"/>
</dbReference>
<feature type="transmembrane region" description="Helical" evidence="12">
    <location>
        <begin position="67"/>
        <end position="86"/>
    </location>
</feature>
<dbReference type="AlphaFoldDB" id="A0A0Q0YF52"/>
<evidence type="ECO:0000256" key="11">
    <source>
        <dbReference type="ARBA" id="ARBA00023288"/>
    </source>
</evidence>
<evidence type="ECO:0000256" key="12">
    <source>
        <dbReference type="HAMAP-Rule" id="MF_01811"/>
    </source>
</evidence>
<dbReference type="Proteomes" id="UP000321298">
    <property type="component" value="Chromosome"/>
</dbReference>
<dbReference type="HAMAP" id="MF_01811">
    <property type="entry name" value="YidC_type2"/>
    <property type="match status" value="1"/>
</dbReference>
<dbReference type="InterPro" id="IPR028055">
    <property type="entry name" value="YidC/Oxa/ALB_C"/>
</dbReference>
<evidence type="ECO:0000313" key="14">
    <source>
        <dbReference type="Proteomes" id="UP000321298"/>
    </source>
</evidence>
<keyword evidence="3 12" id="KW-1003">Cell membrane</keyword>
<feature type="transmembrane region" description="Helical" evidence="12">
    <location>
        <begin position="208"/>
        <end position="234"/>
    </location>
</feature>
<dbReference type="GO" id="GO:0032977">
    <property type="term" value="F:membrane insertase activity"/>
    <property type="evidence" value="ECO:0007669"/>
    <property type="project" value="InterPro"/>
</dbReference>
<dbReference type="PANTHER" id="PTHR12428">
    <property type="entry name" value="OXA1"/>
    <property type="match status" value="1"/>
</dbReference>
<keyword evidence="11" id="KW-0449">Lipoprotein</keyword>
<keyword evidence="10 12" id="KW-0143">Chaperone</keyword>
<feature type="transmembrane region" description="Helical" evidence="12">
    <location>
        <begin position="135"/>
        <end position="156"/>
    </location>
</feature>
<dbReference type="GO" id="GO:0051205">
    <property type="term" value="P:protein insertion into membrane"/>
    <property type="evidence" value="ECO:0007669"/>
    <property type="project" value="TreeGrafter"/>
</dbReference>
<keyword evidence="5 12" id="KW-0732">Signal</keyword>
<feature type="transmembrane region" description="Helical" evidence="12">
    <location>
        <begin position="176"/>
        <end position="196"/>
    </location>
</feature>
<keyword evidence="6 12" id="KW-0653">Protein transport</keyword>
<evidence type="ECO:0000256" key="5">
    <source>
        <dbReference type="ARBA" id="ARBA00022729"/>
    </source>
</evidence>
<dbReference type="EMBL" id="CP042387">
    <property type="protein sequence ID" value="QEA43797.1"/>
    <property type="molecule type" value="Genomic_DNA"/>
</dbReference>
<dbReference type="NCBIfam" id="TIGR03592">
    <property type="entry name" value="yidC_oxa1_cterm"/>
    <property type="match status" value="1"/>
</dbReference>
<evidence type="ECO:0000256" key="2">
    <source>
        <dbReference type="ARBA" id="ARBA00022448"/>
    </source>
</evidence>
<reference evidence="13 14" key="1">
    <citation type="submission" date="2019-06" db="EMBL/GenBank/DDBJ databases">
        <title>Genome analyses of bacteria isolated from kimchi.</title>
        <authorList>
            <person name="Lee S."/>
            <person name="Ahn S."/>
            <person name="Roh S."/>
        </authorList>
    </citation>
    <scope>NUCLEOTIDE SEQUENCE [LARGE SCALE GENOMIC DNA]</scope>
    <source>
        <strain evidence="13 14">CBA3625</strain>
    </source>
</reference>
<gene>
    <name evidence="12" type="primary">yidC</name>
    <name evidence="13" type="ORF">FGL83_03400</name>
</gene>
<dbReference type="RefSeq" id="WP_010000016.1">
    <property type="nucleotide sequence ID" value="NZ_BJMJ01000007.1"/>
</dbReference>
<dbReference type="GeneID" id="66531226"/>